<gene>
    <name evidence="2" type="ORF">FL583_33375</name>
</gene>
<dbReference type="FunCoup" id="A0A545AHD1">
    <property type="interactions" value="8"/>
</dbReference>
<proteinExistence type="predicted"/>
<feature type="transmembrane region" description="Helical" evidence="1">
    <location>
        <begin position="71"/>
        <end position="90"/>
    </location>
</feature>
<keyword evidence="3" id="KW-1185">Reference proteome</keyword>
<dbReference type="InParanoid" id="A0A545AHD1"/>
<feature type="transmembrane region" description="Helical" evidence="1">
    <location>
        <begin position="258"/>
        <end position="277"/>
    </location>
</feature>
<feature type="transmembrane region" description="Helical" evidence="1">
    <location>
        <begin position="218"/>
        <end position="237"/>
    </location>
</feature>
<comment type="caution">
    <text evidence="2">The sequence shown here is derived from an EMBL/GenBank/DDBJ whole genome shotgun (WGS) entry which is preliminary data.</text>
</comment>
<keyword evidence="1" id="KW-0812">Transmembrane</keyword>
<dbReference type="EMBL" id="VIRS01000035">
    <property type="protein sequence ID" value="TQS40732.1"/>
    <property type="molecule type" value="Genomic_DNA"/>
</dbReference>
<accession>A0A545AHD1</accession>
<feature type="transmembrane region" description="Helical" evidence="1">
    <location>
        <begin position="21"/>
        <end position="40"/>
    </location>
</feature>
<feature type="transmembrane region" description="Helical" evidence="1">
    <location>
        <begin position="155"/>
        <end position="177"/>
    </location>
</feature>
<sequence length="280" mass="26871">MDQPDDLPALPVRSGRAKGPAAVAGLTALVAGAVLAGASFAGPVPYAIAILAGQLALVGAWCAVTRPPGLAGTAVVGALTAIAADVVALATGERGAGPLVAVLACAFGATTFTQLARGAARRNVTEAFGGTLTVAVAAIALAATVILRRVEGADLVALIVLAAALGMVVARVTDLVLPHPAVRPEVPRGLVGLGLGSALAAGGSALAAAYWLDLSVGAATLVGWLVGTAAVLADLGVDLARAGRLAAGSRVTGGTAGAALGPLVALCVAAPIGYLVGLTL</sequence>
<evidence type="ECO:0000256" key="1">
    <source>
        <dbReference type="SAM" id="Phobius"/>
    </source>
</evidence>
<keyword evidence="1" id="KW-0472">Membrane</keyword>
<protein>
    <recommendedName>
        <fullName evidence="4">Phosphatidate cytidylyltransferase</fullName>
    </recommendedName>
</protein>
<evidence type="ECO:0008006" key="4">
    <source>
        <dbReference type="Google" id="ProtNLM"/>
    </source>
</evidence>
<reference evidence="2 3" key="1">
    <citation type="submission" date="2019-07" db="EMBL/GenBank/DDBJ databases">
        <title>Cryptosporangium phraense sp. nov., isolated from plant litter.</title>
        <authorList>
            <person name="Suriyachadkun C."/>
        </authorList>
    </citation>
    <scope>NUCLEOTIDE SEQUENCE [LARGE SCALE GENOMIC DNA]</scope>
    <source>
        <strain evidence="2 3">A-T 5661</strain>
    </source>
</reference>
<keyword evidence="1" id="KW-1133">Transmembrane helix</keyword>
<dbReference type="AlphaFoldDB" id="A0A545AHD1"/>
<feature type="transmembrane region" description="Helical" evidence="1">
    <location>
        <begin position="189"/>
        <end position="212"/>
    </location>
</feature>
<dbReference type="Proteomes" id="UP000317982">
    <property type="component" value="Unassembled WGS sequence"/>
</dbReference>
<name>A0A545AHD1_9ACTN</name>
<evidence type="ECO:0000313" key="3">
    <source>
        <dbReference type="Proteomes" id="UP000317982"/>
    </source>
</evidence>
<feature type="transmembrane region" description="Helical" evidence="1">
    <location>
        <begin position="46"/>
        <end position="64"/>
    </location>
</feature>
<feature type="transmembrane region" description="Helical" evidence="1">
    <location>
        <begin position="96"/>
        <end position="115"/>
    </location>
</feature>
<dbReference type="RefSeq" id="WP_142708876.1">
    <property type="nucleotide sequence ID" value="NZ_VIRS01000035.1"/>
</dbReference>
<feature type="transmembrane region" description="Helical" evidence="1">
    <location>
        <begin position="127"/>
        <end position="149"/>
    </location>
</feature>
<evidence type="ECO:0000313" key="2">
    <source>
        <dbReference type="EMBL" id="TQS40732.1"/>
    </source>
</evidence>
<organism evidence="2 3">
    <name type="scientific">Cryptosporangium phraense</name>
    <dbReference type="NCBI Taxonomy" id="2593070"/>
    <lineage>
        <taxon>Bacteria</taxon>
        <taxon>Bacillati</taxon>
        <taxon>Actinomycetota</taxon>
        <taxon>Actinomycetes</taxon>
        <taxon>Cryptosporangiales</taxon>
        <taxon>Cryptosporangiaceae</taxon>
        <taxon>Cryptosporangium</taxon>
    </lineage>
</organism>